<proteinExistence type="predicted"/>
<evidence type="ECO:0000313" key="4">
    <source>
        <dbReference type="EMBL" id="CAH0047565.1"/>
    </source>
</evidence>
<keyword evidence="2" id="KW-0472">Membrane</keyword>
<keyword evidence="5" id="KW-1185">Reference proteome</keyword>
<evidence type="ECO:0000313" key="5">
    <source>
        <dbReference type="Proteomes" id="UP000775872"/>
    </source>
</evidence>
<protein>
    <submittedName>
        <fullName evidence="4">Uncharacterized protein</fullName>
    </submittedName>
</protein>
<evidence type="ECO:0000256" key="2">
    <source>
        <dbReference type="SAM" id="Phobius"/>
    </source>
</evidence>
<keyword evidence="3" id="KW-0732">Signal</keyword>
<dbReference type="AlphaFoldDB" id="A0A9N9Z1T0"/>
<dbReference type="OrthoDB" id="5152595at2759"/>
<sequence length="177" mass="18582">MNSRMQSSFKLLSLLPALVVAAPAAPAPASEQVSILSRDDDHPYYFPLGGIIAIPLAVVALIVVTVGLVRRKFYKPSEPTTQPPTIALAERGRTDTLPVYQREENSTALTTDSHSTSSSGLAKPQDEPPAYVAPPNSSATTENRAAPATNPSSPRTTSTAQNNSTSEEVAPGNGRAS</sequence>
<reference evidence="5" key="1">
    <citation type="submission" date="2019-06" db="EMBL/GenBank/DDBJ databases">
        <authorList>
            <person name="Broberg M."/>
        </authorList>
    </citation>
    <scope>NUCLEOTIDE SEQUENCE [LARGE SCALE GENOMIC DNA]</scope>
</reference>
<feature type="compositionally biased region" description="Polar residues" evidence="1">
    <location>
        <begin position="106"/>
        <end position="120"/>
    </location>
</feature>
<reference evidence="4 5" key="2">
    <citation type="submission" date="2021-10" db="EMBL/GenBank/DDBJ databases">
        <authorList>
            <person name="Piombo E."/>
        </authorList>
    </citation>
    <scope>NUCLEOTIDE SEQUENCE [LARGE SCALE GENOMIC DNA]</scope>
</reference>
<gene>
    <name evidence="4" type="ORF">CSOL1703_00013578</name>
</gene>
<dbReference type="Proteomes" id="UP000775872">
    <property type="component" value="Unassembled WGS sequence"/>
</dbReference>
<feature type="transmembrane region" description="Helical" evidence="2">
    <location>
        <begin position="45"/>
        <end position="69"/>
    </location>
</feature>
<name>A0A9N9Z1T0_9HYPO</name>
<keyword evidence="2" id="KW-1133">Transmembrane helix</keyword>
<evidence type="ECO:0000256" key="3">
    <source>
        <dbReference type="SAM" id="SignalP"/>
    </source>
</evidence>
<feature type="region of interest" description="Disordered" evidence="1">
    <location>
        <begin position="75"/>
        <end position="177"/>
    </location>
</feature>
<dbReference type="EMBL" id="CABFOC020000031">
    <property type="protein sequence ID" value="CAH0047565.1"/>
    <property type="molecule type" value="Genomic_DNA"/>
</dbReference>
<feature type="signal peptide" evidence="3">
    <location>
        <begin position="1"/>
        <end position="21"/>
    </location>
</feature>
<accession>A0A9N9Z1T0</accession>
<feature type="compositionally biased region" description="Polar residues" evidence="1">
    <location>
        <begin position="135"/>
        <end position="167"/>
    </location>
</feature>
<comment type="caution">
    <text evidence="4">The sequence shown here is derived from an EMBL/GenBank/DDBJ whole genome shotgun (WGS) entry which is preliminary data.</text>
</comment>
<organism evidence="4 5">
    <name type="scientific">Clonostachys solani</name>
    <dbReference type="NCBI Taxonomy" id="160281"/>
    <lineage>
        <taxon>Eukaryota</taxon>
        <taxon>Fungi</taxon>
        <taxon>Dikarya</taxon>
        <taxon>Ascomycota</taxon>
        <taxon>Pezizomycotina</taxon>
        <taxon>Sordariomycetes</taxon>
        <taxon>Hypocreomycetidae</taxon>
        <taxon>Hypocreales</taxon>
        <taxon>Bionectriaceae</taxon>
        <taxon>Clonostachys</taxon>
    </lineage>
</organism>
<evidence type="ECO:0000256" key="1">
    <source>
        <dbReference type="SAM" id="MobiDB-lite"/>
    </source>
</evidence>
<feature type="chain" id="PRO_5040367158" evidence="3">
    <location>
        <begin position="22"/>
        <end position="177"/>
    </location>
</feature>
<keyword evidence="2" id="KW-0812">Transmembrane</keyword>